<dbReference type="InterPro" id="IPR016024">
    <property type="entry name" value="ARM-type_fold"/>
</dbReference>
<dbReference type="SUPFAM" id="SSF48371">
    <property type="entry name" value="ARM repeat"/>
    <property type="match status" value="1"/>
</dbReference>
<protein>
    <submittedName>
        <fullName evidence="4">Uncharacterized protein</fullName>
    </submittedName>
</protein>
<feature type="compositionally biased region" description="Polar residues" evidence="2">
    <location>
        <begin position="76"/>
        <end position="85"/>
    </location>
</feature>
<proteinExistence type="predicted"/>
<keyword evidence="3" id="KW-1133">Transmembrane helix</keyword>
<keyword evidence="3" id="KW-0812">Transmembrane</keyword>
<evidence type="ECO:0000256" key="2">
    <source>
        <dbReference type="SAM" id="MobiDB-lite"/>
    </source>
</evidence>
<keyword evidence="3" id="KW-0472">Membrane</keyword>
<dbReference type="EMBL" id="LACI01001365">
    <property type="protein sequence ID" value="KJU84617.1"/>
    <property type="molecule type" value="Genomic_DNA"/>
</dbReference>
<dbReference type="Proteomes" id="UP000033423">
    <property type="component" value="Unassembled WGS sequence"/>
</dbReference>
<evidence type="ECO:0000256" key="1">
    <source>
        <dbReference type="SAM" id="Coils"/>
    </source>
</evidence>
<keyword evidence="5" id="KW-1185">Reference proteome</keyword>
<feature type="transmembrane region" description="Helical" evidence="3">
    <location>
        <begin position="431"/>
        <end position="453"/>
    </location>
</feature>
<evidence type="ECO:0000313" key="4">
    <source>
        <dbReference type="EMBL" id="KJU84617.1"/>
    </source>
</evidence>
<evidence type="ECO:0000313" key="5">
    <source>
        <dbReference type="Proteomes" id="UP000033423"/>
    </source>
</evidence>
<evidence type="ECO:0000256" key="3">
    <source>
        <dbReference type="SAM" id="Phobius"/>
    </source>
</evidence>
<keyword evidence="1" id="KW-0175">Coiled coil</keyword>
<name>A0A0F3GS34_9BACT</name>
<organism evidence="4 5">
    <name type="scientific">Candidatus Magnetobacterium bavaricum</name>
    <dbReference type="NCBI Taxonomy" id="29290"/>
    <lineage>
        <taxon>Bacteria</taxon>
        <taxon>Pseudomonadati</taxon>
        <taxon>Nitrospirota</taxon>
        <taxon>Thermodesulfovibrionia</taxon>
        <taxon>Thermodesulfovibrionales</taxon>
        <taxon>Candidatus Magnetobacteriaceae</taxon>
        <taxon>Candidatus Magnetobacterium</taxon>
    </lineage>
</organism>
<comment type="caution">
    <text evidence="4">The sequence shown here is derived from an EMBL/GenBank/DDBJ whole genome shotgun (WGS) entry which is preliminary data.</text>
</comment>
<feature type="region of interest" description="Disordered" evidence="2">
    <location>
        <begin position="1"/>
        <end position="95"/>
    </location>
</feature>
<feature type="compositionally biased region" description="Basic and acidic residues" evidence="2">
    <location>
        <begin position="35"/>
        <end position="51"/>
    </location>
</feature>
<feature type="coiled-coil region" evidence="1">
    <location>
        <begin position="135"/>
        <end position="169"/>
    </location>
</feature>
<gene>
    <name evidence="4" type="ORF">MBAV_003188</name>
</gene>
<feature type="compositionally biased region" description="Basic and acidic residues" evidence="2">
    <location>
        <begin position="64"/>
        <end position="73"/>
    </location>
</feature>
<sequence>MPEEQNDTPQGQSEDVQAPQEDPVVEQPQVSQAPEKPEDAQKPTSDIDRPKAPPVADKPQPPKPLEDDNDPRKPTPSGSSIPQSDARQDIEKRSYSSLNAKVETYKRMRVESNKNLEHWMKVFGATDRVFQTEYYKQCKLKIDSYLEELSELDKEIGRLEEDAEAKTRNADRSDNTVNISNRMRGAFDRDKIFAIFVVMFPQMEWLKLEEIFNEVVERIGNVPTVAQQRLAIEKAKVRKDDPDFEVLPQQSIFDEGLNSIVERLEADFVSSDVGGDTVNVIGFNNMPEMENFIRRQYSAIIVLTVIKALFELVTNKPNLRWYERQQIAYAIGSFTQLGQSKIYDYIKQYWANSESPQVRATTGYLLSRALETGIPIESVFDFLKELIDTTNSNFQWTAASACKEIGNVKIGLALDIIKYIFKRKMSGREQYYDVEFVFVVIYSCVVLGLNGFYREVLKTLSKWIKEETDVELRKVQITFFMKTLSELISRVRSELSVYGKFEIGKQKNIESKCLEALWMNFTQDLDEDVKRAIIDVLVTIIRSPADIIDVLISQANVDLLGTWLDAFSDEGNKKTYEPKVRDIVEDLLVSVYGELSSSAGVEIKEDKQSSEEIKTRRRRISTIQTNQTQNSYEFTGFFWLLIEQWKQASPGEIKNEVFNAVEKSIKTEGSLAKGGSGLSRRRRL</sequence>
<accession>A0A0F3GS34</accession>
<reference evidence="4 5" key="1">
    <citation type="submission" date="2015-02" db="EMBL/GenBank/DDBJ databases">
        <title>Single-cell genomics of uncultivated deep-branching MTB reveals a conserved set of magnetosome genes.</title>
        <authorList>
            <person name="Kolinko S."/>
            <person name="Richter M."/>
            <person name="Glockner F.O."/>
            <person name="Brachmann A."/>
            <person name="Schuler D."/>
        </authorList>
    </citation>
    <scope>NUCLEOTIDE SEQUENCE [LARGE SCALE GENOMIC DNA]</scope>
    <source>
        <strain evidence="4">TM-1</strain>
    </source>
</reference>
<dbReference type="AlphaFoldDB" id="A0A0F3GS34"/>